<dbReference type="Proteomes" id="UP001221757">
    <property type="component" value="Unassembled WGS sequence"/>
</dbReference>
<proteinExistence type="predicted"/>
<evidence type="ECO:0000313" key="2">
    <source>
        <dbReference type="EMBL" id="KAJ7682869.1"/>
    </source>
</evidence>
<evidence type="ECO:0000313" key="3">
    <source>
        <dbReference type="Proteomes" id="UP001221757"/>
    </source>
</evidence>
<keyword evidence="3" id="KW-1185">Reference proteome</keyword>
<accession>A0AAD7DAH4</accession>
<organism evidence="2 3">
    <name type="scientific">Mycena rosella</name>
    <name type="common">Pink bonnet</name>
    <name type="synonym">Agaricus rosellus</name>
    <dbReference type="NCBI Taxonomy" id="1033263"/>
    <lineage>
        <taxon>Eukaryota</taxon>
        <taxon>Fungi</taxon>
        <taxon>Dikarya</taxon>
        <taxon>Basidiomycota</taxon>
        <taxon>Agaricomycotina</taxon>
        <taxon>Agaricomycetes</taxon>
        <taxon>Agaricomycetidae</taxon>
        <taxon>Agaricales</taxon>
        <taxon>Marasmiineae</taxon>
        <taxon>Mycenaceae</taxon>
        <taxon>Mycena</taxon>
    </lineage>
</organism>
<dbReference type="EMBL" id="JARKIE010000113">
    <property type="protein sequence ID" value="KAJ7682869.1"/>
    <property type="molecule type" value="Genomic_DNA"/>
</dbReference>
<gene>
    <name evidence="2" type="ORF">B0H17DRAFT_50245</name>
</gene>
<sequence length="184" mass="19549">MVLEDKYLTTPAPASYTMTSFNSGPGTPGLQPSHMSVYSTTNSEIQLAPVRYTDANSPPPPLPPLPDHANGMQADDRRRTYFTVNDVSHSDATSSSGRASTIYSSAGAAGLGARGASMVRKGSAPAMPPTANTPLPPGAERMHVPGREQDFGPLPPDYEQATEPYNRTELAYARSESAYTQSES</sequence>
<name>A0AAD7DAH4_MYCRO</name>
<feature type="region of interest" description="Disordered" evidence="1">
    <location>
        <begin position="119"/>
        <end position="161"/>
    </location>
</feature>
<reference evidence="2" key="1">
    <citation type="submission" date="2023-03" db="EMBL/GenBank/DDBJ databases">
        <title>Massive genome expansion in bonnet fungi (Mycena s.s.) driven by repeated elements and novel gene families across ecological guilds.</title>
        <authorList>
            <consortium name="Lawrence Berkeley National Laboratory"/>
            <person name="Harder C.B."/>
            <person name="Miyauchi S."/>
            <person name="Viragh M."/>
            <person name="Kuo A."/>
            <person name="Thoen E."/>
            <person name="Andreopoulos B."/>
            <person name="Lu D."/>
            <person name="Skrede I."/>
            <person name="Drula E."/>
            <person name="Henrissat B."/>
            <person name="Morin E."/>
            <person name="Kohler A."/>
            <person name="Barry K."/>
            <person name="LaButti K."/>
            <person name="Morin E."/>
            <person name="Salamov A."/>
            <person name="Lipzen A."/>
            <person name="Mereny Z."/>
            <person name="Hegedus B."/>
            <person name="Baldrian P."/>
            <person name="Stursova M."/>
            <person name="Weitz H."/>
            <person name="Taylor A."/>
            <person name="Grigoriev I.V."/>
            <person name="Nagy L.G."/>
            <person name="Martin F."/>
            <person name="Kauserud H."/>
        </authorList>
    </citation>
    <scope>NUCLEOTIDE SEQUENCE</scope>
    <source>
        <strain evidence="2">CBHHK067</strain>
    </source>
</reference>
<comment type="caution">
    <text evidence="2">The sequence shown here is derived from an EMBL/GenBank/DDBJ whole genome shotgun (WGS) entry which is preliminary data.</text>
</comment>
<feature type="compositionally biased region" description="Basic and acidic residues" evidence="1">
    <location>
        <begin position="140"/>
        <end position="150"/>
    </location>
</feature>
<evidence type="ECO:0000256" key="1">
    <source>
        <dbReference type="SAM" id="MobiDB-lite"/>
    </source>
</evidence>
<dbReference type="AlphaFoldDB" id="A0AAD7DAH4"/>
<protein>
    <submittedName>
        <fullName evidence="2">Uncharacterized protein</fullName>
    </submittedName>
</protein>